<evidence type="ECO:0000256" key="3">
    <source>
        <dbReference type="ARBA" id="ARBA00009370"/>
    </source>
</evidence>
<dbReference type="STRING" id="35622.SAMN04489764_2863"/>
<dbReference type="GO" id="GO:0009003">
    <property type="term" value="F:signal peptidase activity"/>
    <property type="evidence" value="ECO:0007669"/>
    <property type="project" value="UniProtKB-EC"/>
</dbReference>
<feature type="transmembrane region" description="Helical" evidence="7">
    <location>
        <begin position="24"/>
        <end position="48"/>
    </location>
</feature>
<dbReference type="GO" id="GO:0004252">
    <property type="term" value="F:serine-type endopeptidase activity"/>
    <property type="evidence" value="ECO:0007669"/>
    <property type="project" value="InterPro"/>
</dbReference>
<dbReference type="PRINTS" id="PR00727">
    <property type="entry name" value="LEADERPTASE"/>
</dbReference>
<keyword evidence="7" id="KW-1133">Transmembrane helix</keyword>
<keyword evidence="5 7" id="KW-0378">Hydrolase</keyword>
<comment type="catalytic activity">
    <reaction evidence="1 7">
        <text>Cleavage of hydrophobic, N-terminal signal or leader sequences from secreted and periplasmic proteins.</text>
        <dbReference type="EC" id="3.4.21.89"/>
    </reaction>
</comment>
<dbReference type="SUPFAM" id="SSF51306">
    <property type="entry name" value="LexA/Signal peptidase"/>
    <property type="match status" value="1"/>
</dbReference>
<organism evidence="9 10">
    <name type="scientific">Thermostaphylospora chromogena</name>
    <dbReference type="NCBI Taxonomy" id="35622"/>
    <lineage>
        <taxon>Bacteria</taxon>
        <taxon>Bacillati</taxon>
        <taxon>Actinomycetota</taxon>
        <taxon>Actinomycetes</taxon>
        <taxon>Streptosporangiales</taxon>
        <taxon>Thermomonosporaceae</taxon>
        <taxon>Thermostaphylospora</taxon>
    </lineage>
</organism>
<reference evidence="9 10" key="1">
    <citation type="submission" date="2016-10" db="EMBL/GenBank/DDBJ databases">
        <authorList>
            <person name="de Groot N.N."/>
        </authorList>
    </citation>
    <scope>NUCLEOTIDE SEQUENCE [LARGE SCALE GENOMIC DNA]</scope>
    <source>
        <strain evidence="9 10">DSM 43794</strain>
    </source>
</reference>
<feature type="active site" evidence="6">
    <location>
        <position position="52"/>
    </location>
</feature>
<dbReference type="Gene3D" id="2.10.109.10">
    <property type="entry name" value="Umud Fragment, subunit A"/>
    <property type="match status" value="1"/>
</dbReference>
<feature type="domain" description="Peptidase S26" evidence="8">
    <location>
        <begin position="22"/>
        <end position="175"/>
    </location>
</feature>
<proteinExistence type="inferred from homology"/>
<dbReference type="EC" id="3.4.21.89" evidence="4 7"/>
<dbReference type="PANTHER" id="PTHR43390">
    <property type="entry name" value="SIGNAL PEPTIDASE I"/>
    <property type="match status" value="1"/>
</dbReference>
<dbReference type="PANTHER" id="PTHR43390:SF1">
    <property type="entry name" value="CHLOROPLAST PROCESSING PEPTIDASE"/>
    <property type="match status" value="1"/>
</dbReference>
<evidence type="ECO:0000313" key="10">
    <source>
        <dbReference type="Proteomes" id="UP000217103"/>
    </source>
</evidence>
<name>A0A1H1F9K4_9ACTN</name>
<keyword evidence="10" id="KW-1185">Reference proteome</keyword>
<dbReference type="GO" id="GO:0006465">
    <property type="term" value="P:signal peptide processing"/>
    <property type="evidence" value="ECO:0007669"/>
    <property type="project" value="InterPro"/>
</dbReference>
<evidence type="ECO:0000313" key="9">
    <source>
        <dbReference type="EMBL" id="SDQ97587.1"/>
    </source>
</evidence>
<dbReference type="InterPro" id="IPR019533">
    <property type="entry name" value="Peptidase_S26"/>
</dbReference>
<protein>
    <recommendedName>
        <fullName evidence="4 7">Signal peptidase I</fullName>
        <ecNumber evidence="4 7">3.4.21.89</ecNumber>
    </recommendedName>
</protein>
<comment type="similarity">
    <text evidence="3 7">Belongs to the peptidase S26 family.</text>
</comment>
<evidence type="ECO:0000256" key="4">
    <source>
        <dbReference type="ARBA" id="ARBA00013208"/>
    </source>
</evidence>
<sequence length="193" mass="21444">MTATEKSDKQEEPKRKRGGGVRETVGLVLVGVIIALLLNTFVIGSFWIPSESMENTLVEGDRVIVNKLNGEVERGDIVVFRGWSGLDTIKRVIAVGGDTVECCDAQRRITVNGVPIDEKAYLYPDDHPSGDEFKETVPEGRLWVMGDHRSASADSRNHGTISEDDVIGRAFAIYWPLSRMTILSRPEAFDRVR</sequence>
<evidence type="ECO:0000256" key="7">
    <source>
        <dbReference type="RuleBase" id="RU362042"/>
    </source>
</evidence>
<dbReference type="RefSeq" id="WP_093259489.1">
    <property type="nucleotide sequence ID" value="NZ_FNKK01000002.1"/>
</dbReference>
<dbReference type="EMBL" id="FNKK01000002">
    <property type="protein sequence ID" value="SDQ97587.1"/>
    <property type="molecule type" value="Genomic_DNA"/>
</dbReference>
<dbReference type="InterPro" id="IPR019758">
    <property type="entry name" value="Pept_S26A_signal_pept_1_CS"/>
</dbReference>
<evidence type="ECO:0000256" key="2">
    <source>
        <dbReference type="ARBA" id="ARBA00004401"/>
    </source>
</evidence>
<dbReference type="GO" id="GO:0005886">
    <property type="term" value="C:plasma membrane"/>
    <property type="evidence" value="ECO:0007669"/>
    <property type="project" value="UniProtKB-SubCell"/>
</dbReference>
<dbReference type="Proteomes" id="UP000217103">
    <property type="component" value="Unassembled WGS sequence"/>
</dbReference>
<dbReference type="OrthoDB" id="9815782at2"/>
<dbReference type="AlphaFoldDB" id="A0A1H1F9K4"/>
<evidence type="ECO:0000256" key="1">
    <source>
        <dbReference type="ARBA" id="ARBA00000677"/>
    </source>
</evidence>
<keyword evidence="7" id="KW-0812">Transmembrane</keyword>
<gene>
    <name evidence="9" type="ORF">SAMN04489764_2863</name>
</gene>
<accession>A0A1H1F9K4</accession>
<keyword evidence="7" id="KW-0645">Protease</keyword>
<keyword evidence="7" id="KW-0472">Membrane</keyword>
<evidence type="ECO:0000259" key="8">
    <source>
        <dbReference type="Pfam" id="PF10502"/>
    </source>
</evidence>
<feature type="active site" evidence="6">
    <location>
        <position position="90"/>
    </location>
</feature>
<dbReference type="InterPro" id="IPR036286">
    <property type="entry name" value="LexA/Signal_pep-like_sf"/>
</dbReference>
<dbReference type="PROSITE" id="PS00761">
    <property type="entry name" value="SPASE_I_3"/>
    <property type="match status" value="1"/>
</dbReference>
<dbReference type="CDD" id="cd06530">
    <property type="entry name" value="S26_SPase_I"/>
    <property type="match status" value="1"/>
</dbReference>
<dbReference type="InterPro" id="IPR000223">
    <property type="entry name" value="Pept_S26A_signal_pept_1"/>
</dbReference>
<dbReference type="Pfam" id="PF10502">
    <property type="entry name" value="Peptidase_S26"/>
    <property type="match status" value="1"/>
</dbReference>
<dbReference type="NCBIfam" id="TIGR02227">
    <property type="entry name" value="sigpep_I_bact"/>
    <property type="match status" value="1"/>
</dbReference>
<evidence type="ECO:0000256" key="6">
    <source>
        <dbReference type="PIRSR" id="PIRSR600223-1"/>
    </source>
</evidence>
<comment type="subcellular location">
    <subcellularLocation>
        <location evidence="2">Cell membrane</location>
        <topology evidence="2">Single-pass type II membrane protein</topology>
    </subcellularLocation>
    <subcellularLocation>
        <location evidence="7">Membrane</location>
        <topology evidence="7">Single-pass type II membrane protein</topology>
    </subcellularLocation>
</comment>
<evidence type="ECO:0000256" key="5">
    <source>
        <dbReference type="ARBA" id="ARBA00022801"/>
    </source>
</evidence>